<sequence>MHPYYSGDSITQGTPVRAKSFLL</sequence>
<keyword evidence="3" id="KW-1185">Reference proteome</keyword>
<evidence type="ECO:0000313" key="1">
    <source>
        <dbReference type="EMBL" id="KHG09125.1"/>
    </source>
</evidence>
<protein>
    <submittedName>
        <fullName evidence="1">Uncharacterized protein</fullName>
    </submittedName>
</protein>
<organism evidence="1 3">
    <name type="scientific">Gossypium arboreum</name>
    <name type="common">Tree cotton</name>
    <name type="synonym">Gossypium nanking</name>
    <dbReference type="NCBI Taxonomy" id="29729"/>
    <lineage>
        <taxon>Eukaryota</taxon>
        <taxon>Viridiplantae</taxon>
        <taxon>Streptophyta</taxon>
        <taxon>Embryophyta</taxon>
        <taxon>Tracheophyta</taxon>
        <taxon>Spermatophyta</taxon>
        <taxon>Magnoliopsida</taxon>
        <taxon>eudicotyledons</taxon>
        <taxon>Gunneridae</taxon>
        <taxon>Pentapetalae</taxon>
        <taxon>rosids</taxon>
        <taxon>malvids</taxon>
        <taxon>Malvales</taxon>
        <taxon>Malvaceae</taxon>
        <taxon>Malvoideae</taxon>
        <taxon>Gossypium</taxon>
    </lineage>
</organism>
<reference evidence="3" key="2">
    <citation type="submission" date="2014-09" db="EMBL/GenBank/DDBJ databases">
        <authorList>
            <person name="Mudge J."/>
            <person name="Ramaraj T."/>
            <person name="Lindquist I.E."/>
            <person name="Bharti A.K."/>
            <person name="Sundararajan A."/>
            <person name="Cameron C.T."/>
            <person name="Woodward J.E."/>
            <person name="May G.D."/>
            <person name="Brubaker C."/>
            <person name="Broadhvest J."/>
            <person name="Wilkins T.A."/>
        </authorList>
    </citation>
    <scope>NUCLEOTIDE SEQUENCE</scope>
    <source>
        <strain evidence="3">cv. AKA8401</strain>
    </source>
</reference>
<dbReference type="AlphaFoldDB" id="A0A0B0N8I6"/>
<dbReference type="Proteomes" id="UP000032142">
    <property type="component" value="Unassembled WGS sequence"/>
</dbReference>
<reference evidence="1" key="1">
    <citation type="submission" date="2014-09" db="EMBL/GenBank/DDBJ databases">
        <title>G. arboreum L. cv. AKA8401 A2 genome assembly version 1.0.</title>
        <authorList>
            <person name="Mudge J."/>
            <person name="Ramaraj T."/>
            <person name="Lindquist I.E."/>
            <person name="Bharti A.K."/>
            <person name="Sundararajan A."/>
            <person name="Cameron C.T."/>
            <person name="Woodward J.E."/>
            <person name="May G.D."/>
            <person name="Brubaker C."/>
            <person name="Broadhvest J."/>
            <person name="Wilkins T.A."/>
        </authorList>
    </citation>
    <scope>NUCLEOTIDE SEQUENCE</scope>
</reference>
<proteinExistence type="predicted"/>
<name>A0A0B0N8I6_GOSAR</name>
<dbReference type="EMBL" id="JRRC01528161">
    <property type="protein sequence ID" value="KHG09125.1"/>
    <property type="molecule type" value="Genomic_DNA"/>
</dbReference>
<evidence type="ECO:0000313" key="2">
    <source>
        <dbReference type="EMBL" id="KHG15868.1"/>
    </source>
</evidence>
<dbReference type="EMBL" id="KN404777">
    <property type="protein sequence ID" value="KHG15868.1"/>
    <property type="molecule type" value="Genomic_DNA"/>
</dbReference>
<gene>
    <name evidence="2" type="ORF">F383_20603</name>
    <name evidence="1" type="ORF">F383_36447</name>
</gene>
<evidence type="ECO:0000313" key="3">
    <source>
        <dbReference type="Proteomes" id="UP000032142"/>
    </source>
</evidence>
<accession>A0A0B0N8I6</accession>